<dbReference type="InterPro" id="IPR005101">
    <property type="entry name" value="Cryptochr/Photolyase_FAD-bd"/>
</dbReference>
<reference evidence="8" key="1">
    <citation type="submission" date="2021-01" db="EMBL/GenBank/DDBJ databases">
        <title>Novel species in genus Nocardioides.</title>
        <authorList>
            <person name="Zhang G."/>
        </authorList>
    </citation>
    <scope>NUCLEOTIDE SEQUENCE</scope>
    <source>
        <strain evidence="8">Zg-536</strain>
    </source>
</reference>
<feature type="domain" description="Photolyase/cryptochrome alpha/beta" evidence="7">
    <location>
        <begin position="1"/>
        <end position="123"/>
    </location>
</feature>
<dbReference type="PROSITE" id="PS51645">
    <property type="entry name" value="PHR_CRY_ALPHA_BETA"/>
    <property type="match status" value="1"/>
</dbReference>
<dbReference type="EMBL" id="JAERTX010000019">
    <property type="protein sequence ID" value="MBM9461584.1"/>
    <property type="molecule type" value="Genomic_DNA"/>
</dbReference>
<evidence type="ECO:0000256" key="5">
    <source>
        <dbReference type="RuleBase" id="RU004182"/>
    </source>
</evidence>
<sequence>MTSVLWLRRDLRLSDHPALHRAAEEGLVVPLFVRDPALAHAGDARRARLEASLAAFDDSTGGALVVRTGDPVDVVAALAAEAGARTVHVTGEHTPYARRRDRAVAERLERDDVRLRAASSPYAVAPGSVRSGQGTPYRVFTPYARAWRDAGAPPPVPPPSGLRWRRSVTGEELDAALVSRGREHGQVGEEAAVRRWATFRDSALTDYADGRDRPDLDGTSRLSAALRHGEIHPRTLLADLGPDEGPGARAFATELAWREFYADVLWHTPESAWWDLTSGLARMEYAHADDPAVAPHVEAWRTGRTGFPFVDAGMRQLLESGWMHNRLRMVTASFLVKDLHVRWQVGARHFLDHLDDGDLASNNHGWQWVAGTGTDASPYFRIFNPLTQGTRFDPSGDFVRRWVPELRHLPGKTAHEPWRHDDGYAHGYAERIVEHGEERRHALDRYEAVRAGAGPSASRTPDSAHRAPGGKKLR</sequence>
<feature type="binding site" evidence="4">
    <location>
        <position position="207"/>
    </location>
    <ligand>
        <name>FAD</name>
        <dbReference type="ChEBI" id="CHEBI:57692"/>
    </ligand>
</feature>
<dbReference type="SUPFAM" id="SSF48173">
    <property type="entry name" value="Cryptochrome/photolyase FAD-binding domain"/>
    <property type="match status" value="1"/>
</dbReference>
<dbReference type="InterPro" id="IPR002081">
    <property type="entry name" value="Cryptochrome/DNA_photolyase_1"/>
</dbReference>
<evidence type="ECO:0000313" key="8">
    <source>
        <dbReference type="EMBL" id="MBM9461584.1"/>
    </source>
</evidence>
<feature type="region of interest" description="Disordered" evidence="6">
    <location>
        <begin position="444"/>
        <end position="474"/>
    </location>
</feature>
<keyword evidence="3 5" id="KW-0157">Chromophore</keyword>
<dbReference type="GO" id="GO:0006139">
    <property type="term" value="P:nucleobase-containing compound metabolic process"/>
    <property type="evidence" value="ECO:0007669"/>
    <property type="project" value="UniProtKB-ARBA"/>
</dbReference>
<dbReference type="Proteomes" id="UP000663791">
    <property type="component" value="Unassembled WGS sequence"/>
</dbReference>
<dbReference type="InterPro" id="IPR036155">
    <property type="entry name" value="Crypto/Photolyase_N_sf"/>
</dbReference>
<keyword evidence="1 4" id="KW-0285">Flavoprotein</keyword>
<dbReference type="GO" id="GO:0009416">
    <property type="term" value="P:response to light stimulus"/>
    <property type="evidence" value="ECO:0007669"/>
    <property type="project" value="TreeGrafter"/>
</dbReference>
<dbReference type="Pfam" id="PF03441">
    <property type="entry name" value="FAD_binding_7"/>
    <property type="match status" value="1"/>
</dbReference>
<evidence type="ECO:0000256" key="2">
    <source>
        <dbReference type="ARBA" id="ARBA00022827"/>
    </source>
</evidence>
<dbReference type="InterPro" id="IPR036134">
    <property type="entry name" value="Crypto/Photolyase_FAD-like_sf"/>
</dbReference>
<evidence type="ECO:0000256" key="6">
    <source>
        <dbReference type="SAM" id="MobiDB-lite"/>
    </source>
</evidence>
<feature type="binding site" evidence="4">
    <location>
        <position position="251"/>
    </location>
    <ligand>
        <name>FAD</name>
        <dbReference type="ChEBI" id="CHEBI:57692"/>
    </ligand>
</feature>
<dbReference type="Gene3D" id="1.10.579.10">
    <property type="entry name" value="DNA Cyclobutane Dipyrimidine Photolyase, subunit A, domain 3"/>
    <property type="match status" value="1"/>
</dbReference>
<organism evidence="8 9">
    <name type="scientific">Nocardioides faecalis</name>
    <dbReference type="NCBI Taxonomy" id="2803858"/>
    <lineage>
        <taxon>Bacteria</taxon>
        <taxon>Bacillati</taxon>
        <taxon>Actinomycetota</taxon>
        <taxon>Actinomycetes</taxon>
        <taxon>Propionibacteriales</taxon>
        <taxon>Nocardioidaceae</taxon>
        <taxon>Nocardioides</taxon>
    </lineage>
</organism>
<comment type="similarity">
    <text evidence="5">Belongs to the DNA photolyase family.</text>
</comment>
<proteinExistence type="inferred from homology"/>
<dbReference type="GO" id="GO:0003904">
    <property type="term" value="F:deoxyribodipyrimidine photo-lyase activity"/>
    <property type="evidence" value="ECO:0007669"/>
    <property type="project" value="TreeGrafter"/>
</dbReference>
<feature type="binding site" evidence="4">
    <location>
        <begin position="219"/>
        <end position="223"/>
    </location>
    <ligand>
        <name>FAD</name>
        <dbReference type="ChEBI" id="CHEBI:57692"/>
    </ligand>
</feature>
<dbReference type="SUPFAM" id="SSF52425">
    <property type="entry name" value="Cryptochrome/photolyase, N-terminal domain"/>
    <property type="match status" value="1"/>
</dbReference>
<gene>
    <name evidence="8" type="ORF">JK386_16910</name>
</gene>
<evidence type="ECO:0000256" key="3">
    <source>
        <dbReference type="ARBA" id="ARBA00022991"/>
    </source>
</evidence>
<comment type="caution">
    <text evidence="8">The sequence shown here is derived from an EMBL/GenBank/DDBJ whole genome shotgun (WGS) entry which is preliminary data.</text>
</comment>
<dbReference type="PROSITE" id="PS00691">
    <property type="entry name" value="DNA_PHOTOLYASES_1_2"/>
    <property type="match status" value="1"/>
</dbReference>
<dbReference type="Gene3D" id="3.40.50.620">
    <property type="entry name" value="HUPs"/>
    <property type="match status" value="1"/>
</dbReference>
<protein>
    <submittedName>
        <fullName evidence="8">Deoxyribodipyrimidine photo-lyase</fullName>
    </submittedName>
</protein>
<dbReference type="Gene3D" id="1.25.40.80">
    <property type="match status" value="1"/>
</dbReference>
<keyword evidence="2 4" id="KW-0274">FAD</keyword>
<accession>A0A938YCZ1</accession>
<dbReference type="GO" id="GO:0003677">
    <property type="term" value="F:DNA binding"/>
    <property type="evidence" value="ECO:0007669"/>
    <property type="project" value="TreeGrafter"/>
</dbReference>
<dbReference type="GO" id="GO:0006950">
    <property type="term" value="P:response to stress"/>
    <property type="evidence" value="ECO:0007669"/>
    <property type="project" value="UniProtKB-ARBA"/>
</dbReference>
<comment type="cofactor">
    <cofactor evidence="4">
        <name>FAD</name>
        <dbReference type="ChEBI" id="CHEBI:57692"/>
    </cofactor>
    <text evidence="4">Binds 1 FAD per subunit.</text>
</comment>
<dbReference type="PRINTS" id="PR00147">
    <property type="entry name" value="DNAPHOTLYASE"/>
</dbReference>
<name>A0A938YCZ1_9ACTN</name>
<dbReference type="PANTHER" id="PTHR11455:SF9">
    <property type="entry name" value="CRYPTOCHROME CIRCADIAN CLOCK 5 ISOFORM X1"/>
    <property type="match status" value="1"/>
</dbReference>
<evidence type="ECO:0000313" key="9">
    <source>
        <dbReference type="Proteomes" id="UP000663791"/>
    </source>
</evidence>
<dbReference type="AlphaFoldDB" id="A0A938YCZ1"/>
<keyword evidence="9" id="KW-1185">Reference proteome</keyword>
<dbReference type="Pfam" id="PF00875">
    <property type="entry name" value="DNA_photolyase"/>
    <property type="match status" value="1"/>
</dbReference>
<feature type="binding site" evidence="4">
    <location>
        <begin position="356"/>
        <end position="358"/>
    </location>
    <ligand>
        <name>FAD</name>
        <dbReference type="ChEBI" id="CHEBI:57692"/>
    </ligand>
</feature>
<dbReference type="PANTHER" id="PTHR11455">
    <property type="entry name" value="CRYPTOCHROME"/>
    <property type="match status" value="1"/>
</dbReference>
<dbReference type="GO" id="GO:0071949">
    <property type="term" value="F:FAD binding"/>
    <property type="evidence" value="ECO:0007669"/>
    <property type="project" value="TreeGrafter"/>
</dbReference>
<dbReference type="RefSeq" id="WP_205292902.1">
    <property type="nucleotide sequence ID" value="NZ_CP074406.1"/>
</dbReference>
<dbReference type="InterPro" id="IPR006050">
    <property type="entry name" value="DNA_photolyase_N"/>
</dbReference>
<dbReference type="InterPro" id="IPR018394">
    <property type="entry name" value="DNA_photolyase_1_CS_C"/>
</dbReference>
<feature type="binding site" evidence="4">
    <location>
        <begin position="254"/>
        <end position="261"/>
    </location>
    <ligand>
        <name>FAD</name>
        <dbReference type="ChEBI" id="CHEBI:57692"/>
    </ligand>
</feature>
<evidence type="ECO:0000256" key="4">
    <source>
        <dbReference type="PIRSR" id="PIRSR602081-1"/>
    </source>
</evidence>
<evidence type="ECO:0000259" key="7">
    <source>
        <dbReference type="PROSITE" id="PS51645"/>
    </source>
</evidence>
<dbReference type="InterPro" id="IPR014729">
    <property type="entry name" value="Rossmann-like_a/b/a_fold"/>
</dbReference>
<evidence type="ECO:0000256" key="1">
    <source>
        <dbReference type="ARBA" id="ARBA00022630"/>
    </source>
</evidence>